<gene>
    <name evidence="2" type="ORF">NDR86_33635</name>
</gene>
<organism evidence="2 3">
    <name type="scientific">Nocardia pulmonis</name>
    <dbReference type="NCBI Taxonomy" id="2951408"/>
    <lineage>
        <taxon>Bacteria</taxon>
        <taxon>Bacillati</taxon>
        <taxon>Actinomycetota</taxon>
        <taxon>Actinomycetes</taxon>
        <taxon>Mycobacteriales</taxon>
        <taxon>Nocardiaceae</taxon>
        <taxon>Nocardia</taxon>
    </lineage>
</organism>
<protein>
    <submittedName>
        <fullName evidence="2">Uncharacterized protein</fullName>
    </submittedName>
</protein>
<feature type="region of interest" description="Disordered" evidence="1">
    <location>
        <begin position="170"/>
        <end position="228"/>
    </location>
</feature>
<reference evidence="2" key="1">
    <citation type="submission" date="2022-06" db="EMBL/GenBank/DDBJ databases">
        <title>Novel species in genus nocardia.</title>
        <authorList>
            <person name="Li F."/>
        </authorList>
    </citation>
    <scope>NUCLEOTIDE SEQUENCE</scope>
    <source>
        <strain evidence="2">CDC141</strain>
    </source>
</reference>
<evidence type="ECO:0000313" key="2">
    <source>
        <dbReference type="EMBL" id="MCM6778443.1"/>
    </source>
</evidence>
<keyword evidence="3" id="KW-1185">Reference proteome</keyword>
<name>A0A9X2EGR3_9NOCA</name>
<dbReference type="AlphaFoldDB" id="A0A9X2EGR3"/>
<dbReference type="EMBL" id="JAMRXG010000022">
    <property type="protein sequence ID" value="MCM6778443.1"/>
    <property type="molecule type" value="Genomic_DNA"/>
</dbReference>
<feature type="compositionally biased region" description="Basic and acidic residues" evidence="1">
    <location>
        <begin position="219"/>
        <end position="228"/>
    </location>
</feature>
<dbReference type="RefSeq" id="WP_251917954.1">
    <property type="nucleotide sequence ID" value="NZ_JAMRXG010000022.1"/>
</dbReference>
<evidence type="ECO:0000256" key="1">
    <source>
        <dbReference type="SAM" id="MobiDB-lite"/>
    </source>
</evidence>
<comment type="caution">
    <text evidence="2">The sequence shown here is derived from an EMBL/GenBank/DDBJ whole genome shotgun (WGS) entry which is preliminary data.</text>
</comment>
<proteinExistence type="predicted"/>
<sequence length="292" mass="31681">MLLPEAVRGEQKGNSRAADLLRSELEANPQYDWEKRLRDQACADGKRYWSEAMDDALAEGWVRGRSWRELVTATGATELEIARRCKRRGWVKDLAGVVDRIGCDPHGEVAAQLDPAKVWVLVIDGLGSGERHVSVHPTRGQAEDVRDRLVDEHVADDSADPIAITLVARSPAGEAATRPAASGNPPPRGMPRADITLTPPTPKQRDDNLVGNIRTNPIDQRDGTDESRPLRIGIQLGPAPAADAFDTSRIARAFCDCGWAGSWQATIRQAETDVADHGRVSGHEPGAPFSTA</sequence>
<dbReference type="Proteomes" id="UP001139157">
    <property type="component" value="Unassembled WGS sequence"/>
</dbReference>
<evidence type="ECO:0000313" key="3">
    <source>
        <dbReference type="Proteomes" id="UP001139157"/>
    </source>
</evidence>
<accession>A0A9X2EGR3</accession>